<evidence type="ECO:0000313" key="2">
    <source>
        <dbReference type="Proteomes" id="UP000595437"/>
    </source>
</evidence>
<name>A0A7T8GZ68_CALRO</name>
<evidence type="ECO:0000313" key="1">
    <source>
        <dbReference type="EMBL" id="QQP40216.1"/>
    </source>
</evidence>
<dbReference type="EMBL" id="CP045898">
    <property type="protein sequence ID" value="QQP40216.1"/>
    <property type="molecule type" value="Genomic_DNA"/>
</dbReference>
<reference evidence="2" key="1">
    <citation type="submission" date="2021-01" db="EMBL/GenBank/DDBJ databases">
        <title>Caligus Genome Assembly.</title>
        <authorList>
            <person name="Gallardo-Escarate C."/>
        </authorList>
    </citation>
    <scope>NUCLEOTIDE SEQUENCE [LARGE SCALE GENOMIC DNA]</scope>
</reference>
<protein>
    <submittedName>
        <fullName evidence="1">Uncharacterized protein</fullName>
    </submittedName>
</protein>
<dbReference type="Proteomes" id="UP000595437">
    <property type="component" value="Chromosome 9"/>
</dbReference>
<accession>A0A7T8GZ68</accession>
<dbReference type="AlphaFoldDB" id="A0A7T8GZ68"/>
<keyword evidence="2" id="KW-1185">Reference proteome</keyword>
<organism evidence="1 2">
    <name type="scientific">Caligus rogercresseyi</name>
    <name type="common">Sea louse</name>
    <dbReference type="NCBI Taxonomy" id="217165"/>
    <lineage>
        <taxon>Eukaryota</taxon>
        <taxon>Metazoa</taxon>
        <taxon>Ecdysozoa</taxon>
        <taxon>Arthropoda</taxon>
        <taxon>Crustacea</taxon>
        <taxon>Multicrustacea</taxon>
        <taxon>Hexanauplia</taxon>
        <taxon>Copepoda</taxon>
        <taxon>Siphonostomatoida</taxon>
        <taxon>Caligidae</taxon>
        <taxon>Caligus</taxon>
    </lineage>
</organism>
<sequence>MKRNVRRQRTNAYNAPALPATRGDLVIPPELTLQNLIKSSSFTLIRVEII</sequence>
<proteinExistence type="predicted"/>
<gene>
    <name evidence="1" type="ORF">FKW44_014195</name>
</gene>